<feature type="compositionally biased region" description="Gly residues" evidence="1">
    <location>
        <begin position="225"/>
        <end position="234"/>
    </location>
</feature>
<feature type="compositionally biased region" description="Low complexity" evidence="1">
    <location>
        <begin position="181"/>
        <end position="197"/>
    </location>
</feature>
<feature type="chain" id="PRO_5047189985" description="Sortase" evidence="2">
    <location>
        <begin position="31"/>
        <end position="272"/>
    </location>
</feature>
<evidence type="ECO:0000256" key="2">
    <source>
        <dbReference type="SAM" id="SignalP"/>
    </source>
</evidence>
<evidence type="ECO:0000256" key="1">
    <source>
        <dbReference type="SAM" id="MobiDB-lite"/>
    </source>
</evidence>
<feature type="signal peptide" evidence="2">
    <location>
        <begin position="1"/>
        <end position="30"/>
    </location>
</feature>
<keyword evidence="2" id="KW-0732">Signal</keyword>
<dbReference type="EMBL" id="JAATEP010000008">
    <property type="protein sequence ID" value="NJP90593.1"/>
    <property type="molecule type" value="Genomic_DNA"/>
</dbReference>
<evidence type="ECO:0008006" key="5">
    <source>
        <dbReference type="Google" id="ProtNLM"/>
    </source>
</evidence>
<dbReference type="RefSeq" id="WP_168010110.1">
    <property type="nucleotide sequence ID" value="NZ_JAATEP010000008.1"/>
</dbReference>
<comment type="caution">
    <text evidence="3">The sequence shown here is derived from an EMBL/GenBank/DDBJ whole genome shotgun (WGS) entry which is preliminary data.</text>
</comment>
<evidence type="ECO:0000313" key="4">
    <source>
        <dbReference type="Proteomes" id="UP000696294"/>
    </source>
</evidence>
<protein>
    <recommendedName>
        <fullName evidence="5">Sortase</fullName>
    </recommendedName>
</protein>
<reference evidence="3 4" key="1">
    <citation type="submission" date="2020-03" db="EMBL/GenBank/DDBJ databases">
        <title>WGS of actinomycetes isolated from Thailand.</title>
        <authorList>
            <person name="Thawai C."/>
        </authorList>
    </citation>
    <scope>NUCLEOTIDE SEQUENCE [LARGE SCALE GENOMIC DNA]</scope>
    <source>
        <strain evidence="3 4">FMUSA5-5</strain>
    </source>
</reference>
<organism evidence="3 4">
    <name type="scientific">Nonomuraea composti</name>
    <dbReference type="NCBI Taxonomy" id="2720023"/>
    <lineage>
        <taxon>Bacteria</taxon>
        <taxon>Bacillati</taxon>
        <taxon>Actinomycetota</taxon>
        <taxon>Actinomycetes</taxon>
        <taxon>Streptosporangiales</taxon>
        <taxon>Streptosporangiaceae</taxon>
        <taxon>Nonomuraea</taxon>
    </lineage>
</organism>
<gene>
    <name evidence="3" type="ORF">HCN51_14210</name>
</gene>
<evidence type="ECO:0000313" key="3">
    <source>
        <dbReference type="EMBL" id="NJP90593.1"/>
    </source>
</evidence>
<feature type="region of interest" description="Disordered" evidence="1">
    <location>
        <begin position="175"/>
        <end position="237"/>
    </location>
</feature>
<dbReference type="Proteomes" id="UP000696294">
    <property type="component" value="Unassembled WGS sequence"/>
</dbReference>
<feature type="region of interest" description="Disordered" evidence="1">
    <location>
        <begin position="251"/>
        <end position="272"/>
    </location>
</feature>
<feature type="compositionally biased region" description="Acidic residues" evidence="1">
    <location>
        <begin position="199"/>
        <end position="210"/>
    </location>
</feature>
<name>A0ABX1AYA5_9ACTN</name>
<sequence>MRVHLAVLAATVTILPCAVLPALAVLPASAAATVSYECTTKATGEKQEVGVDVELTVPAQATVGQQMTIGWSGVFVTGKELTAPATGMEGELNMYVYAGISGIDDLTSATGVAELGTVIPGEPVAIPPTATMTTTPRKGGSGTVHAGAINFGMTPQDRLVECEVKDKDSLTQYPLTVLDADGSTPTPTSTPTDTGTPEAGDDGTGGEDQESPATTDSADIPAGGVDTGAGGLAGPDGRALALTGLVITLAAATGLRLRRPRPRTHQGPNTGP</sequence>
<keyword evidence="4" id="KW-1185">Reference proteome</keyword>
<accession>A0ABX1AYA5</accession>
<proteinExistence type="predicted"/>